<dbReference type="GeneID" id="83057750"/>
<protein>
    <submittedName>
        <fullName evidence="1">Uncharacterized protein</fullName>
    </submittedName>
</protein>
<gene>
    <name evidence="1" type="ORF">BED41_07785</name>
</gene>
<evidence type="ECO:0000313" key="1">
    <source>
        <dbReference type="EMBL" id="ANZ44985.1"/>
    </source>
</evidence>
<sequence>MKPEIAAVRFIVPQKDIYYISWIIDAAEGIGFLQTDDAKAGKVTVFSPKEQLPYLMEMMESLRGEGIEVKIDDDTNNTGEATA</sequence>
<dbReference type="OrthoDB" id="5688at2"/>
<evidence type="ECO:0000313" key="2">
    <source>
        <dbReference type="Proteomes" id="UP000093044"/>
    </source>
</evidence>
<dbReference type="AlphaFoldDB" id="A0A1B2I4S6"/>
<proteinExistence type="predicted"/>
<dbReference type="InterPro" id="IPR032587">
    <property type="entry name" value="DUF4911"/>
</dbReference>
<name>A0A1B2I4S6_9BACT</name>
<dbReference type="Pfam" id="PF16256">
    <property type="entry name" value="DUF4911"/>
    <property type="match status" value="1"/>
</dbReference>
<dbReference type="KEGG" id="cpor:BED41_07785"/>
<dbReference type="STRING" id="1197717.BED41_07785"/>
<dbReference type="RefSeq" id="WP_066744623.1">
    <property type="nucleotide sequence ID" value="NZ_CALCLR010000058.1"/>
</dbReference>
<dbReference type="EMBL" id="CP016757">
    <property type="protein sequence ID" value="ANZ44985.1"/>
    <property type="molecule type" value="Genomic_DNA"/>
</dbReference>
<organism evidence="1 2">
    <name type="scientific">Cloacibacillus porcorum</name>
    <dbReference type="NCBI Taxonomy" id="1197717"/>
    <lineage>
        <taxon>Bacteria</taxon>
        <taxon>Thermotogati</taxon>
        <taxon>Synergistota</taxon>
        <taxon>Synergistia</taxon>
        <taxon>Synergistales</taxon>
        <taxon>Synergistaceae</taxon>
        <taxon>Cloacibacillus</taxon>
    </lineage>
</organism>
<keyword evidence="2" id="KW-1185">Reference proteome</keyword>
<accession>A0A1B2I4S6</accession>
<dbReference type="Proteomes" id="UP000093044">
    <property type="component" value="Chromosome"/>
</dbReference>
<reference evidence="1" key="1">
    <citation type="submission" date="2016-08" db="EMBL/GenBank/DDBJ databases">
        <title>Complete genome of Cloacibacillus porcorum.</title>
        <authorList>
            <person name="Looft T."/>
            <person name="Bayles D.O."/>
            <person name="Alt D.P."/>
        </authorList>
    </citation>
    <scope>NUCLEOTIDE SEQUENCE [LARGE SCALE GENOMIC DNA]</scope>
    <source>
        <strain evidence="1">CL-84</strain>
    </source>
</reference>